<evidence type="ECO:0000313" key="2">
    <source>
        <dbReference type="Proteomes" id="UP000230069"/>
    </source>
</evidence>
<dbReference type="InParanoid" id="A0A2G5EHX4"/>
<dbReference type="AlphaFoldDB" id="A0A2G5EHX4"/>
<evidence type="ECO:0000313" key="1">
    <source>
        <dbReference type="EMBL" id="PIA55375.1"/>
    </source>
</evidence>
<protein>
    <submittedName>
        <fullName evidence="1">Uncharacterized protein</fullName>
    </submittedName>
</protein>
<organism evidence="1 2">
    <name type="scientific">Aquilegia coerulea</name>
    <name type="common">Rocky mountain columbine</name>
    <dbReference type="NCBI Taxonomy" id="218851"/>
    <lineage>
        <taxon>Eukaryota</taxon>
        <taxon>Viridiplantae</taxon>
        <taxon>Streptophyta</taxon>
        <taxon>Embryophyta</taxon>
        <taxon>Tracheophyta</taxon>
        <taxon>Spermatophyta</taxon>
        <taxon>Magnoliopsida</taxon>
        <taxon>Ranunculales</taxon>
        <taxon>Ranunculaceae</taxon>
        <taxon>Thalictroideae</taxon>
        <taxon>Aquilegia</taxon>
    </lineage>
</organism>
<gene>
    <name evidence="1" type="ORF">AQUCO_00800260v1</name>
</gene>
<dbReference type="Proteomes" id="UP000230069">
    <property type="component" value="Unassembled WGS sequence"/>
</dbReference>
<accession>A0A2G5EHX4</accession>
<keyword evidence="2" id="KW-1185">Reference proteome</keyword>
<dbReference type="EMBL" id="KZ305025">
    <property type="protein sequence ID" value="PIA55375.1"/>
    <property type="molecule type" value="Genomic_DNA"/>
</dbReference>
<proteinExistence type="predicted"/>
<name>A0A2G5EHX4_AQUCA</name>
<sequence>MYFNEEESPNARAKSIYLLVVQCCKSTLFLSPQLICVKVTSIFLEFIGILKSFFVDFASPHLKVLL</sequence>
<reference evidence="1 2" key="1">
    <citation type="submission" date="2017-09" db="EMBL/GenBank/DDBJ databases">
        <title>WGS assembly of Aquilegia coerulea Goldsmith.</title>
        <authorList>
            <person name="Hodges S."/>
            <person name="Kramer E."/>
            <person name="Nordborg M."/>
            <person name="Tomkins J."/>
            <person name="Borevitz J."/>
            <person name="Derieg N."/>
            <person name="Yan J."/>
            <person name="Mihaltcheva S."/>
            <person name="Hayes R.D."/>
            <person name="Rokhsar D."/>
        </authorList>
    </citation>
    <scope>NUCLEOTIDE SEQUENCE [LARGE SCALE GENOMIC DNA]</scope>
    <source>
        <strain evidence="2">cv. Goldsmith</strain>
    </source>
</reference>